<dbReference type="PANTHER" id="PTHR48007">
    <property type="entry name" value="LEUCINE-RICH REPEAT RECEPTOR-LIKE PROTEIN KINASE PXC1"/>
    <property type="match status" value="1"/>
</dbReference>
<feature type="transmembrane region" description="Helical" evidence="11">
    <location>
        <begin position="287"/>
        <end position="309"/>
    </location>
</feature>
<evidence type="ECO:0000259" key="13">
    <source>
        <dbReference type="PROSITE" id="PS50011"/>
    </source>
</evidence>
<dbReference type="PROSITE" id="PS50011">
    <property type="entry name" value="PROTEIN_KINASE_DOM"/>
    <property type="match status" value="1"/>
</dbReference>
<keyword evidence="15" id="KW-1185">Reference proteome</keyword>
<dbReference type="InterPro" id="IPR001611">
    <property type="entry name" value="Leu-rich_rpt"/>
</dbReference>
<keyword evidence="5 11" id="KW-0812">Transmembrane</keyword>
<dbReference type="EMBL" id="JAAWWB010000034">
    <property type="protein sequence ID" value="KAG6741196.1"/>
    <property type="molecule type" value="Genomic_DNA"/>
</dbReference>
<evidence type="ECO:0000256" key="2">
    <source>
        <dbReference type="ARBA" id="ARBA00004370"/>
    </source>
</evidence>
<evidence type="ECO:0000313" key="14">
    <source>
        <dbReference type="EMBL" id="KAG6741196.1"/>
    </source>
</evidence>
<dbReference type="AlphaFoldDB" id="A0A8X7XZ66"/>
<dbReference type="OrthoDB" id="2151624at2759"/>
<proteinExistence type="inferred from homology"/>
<gene>
    <name evidence="14" type="ORF">POTOM_054428</name>
</gene>
<protein>
    <recommendedName>
        <fullName evidence="13">Protein kinase domain-containing protein</fullName>
    </recommendedName>
</protein>
<accession>A0A8X7XZ66</accession>
<dbReference type="FunFam" id="3.80.10.10:FF:000400">
    <property type="entry name" value="Nuclear pore complex protein NUP107"/>
    <property type="match status" value="1"/>
</dbReference>
<evidence type="ECO:0000256" key="4">
    <source>
        <dbReference type="ARBA" id="ARBA00022614"/>
    </source>
</evidence>
<evidence type="ECO:0000256" key="8">
    <source>
        <dbReference type="ARBA" id="ARBA00022989"/>
    </source>
</evidence>
<evidence type="ECO:0000256" key="10">
    <source>
        <dbReference type="ARBA" id="ARBA00038043"/>
    </source>
</evidence>
<dbReference type="GO" id="GO:0016020">
    <property type="term" value="C:membrane"/>
    <property type="evidence" value="ECO:0007669"/>
    <property type="project" value="UniProtKB-SubCell"/>
</dbReference>
<name>A0A8X7XZ66_POPTO</name>
<evidence type="ECO:0000256" key="5">
    <source>
        <dbReference type="ARBA" id="ARBA00022692"/>
    </source>
</evidence>
<evidence type="ECO:0000256" key="11">
    <source>
        <dbReference type="SAM" id="Phobius"/>
    </source>
</evidence>
<evidence type="ECO:0000256" key="3">
    <source>
        <dbReference type="ARBA" id="ARBA00022512"/>
    </source>
</evidence>
<dbReference type="Proteomes" id="UP000886885">
    <property type="component" value="Chromosome 17D"/>
</dbReference>
<evidence type="ECO:0000256" key="9">
    <source>
        <dbReference type="ARBA" id="ARBA00023136"/>
    </source>
</evidence>
<keyword evidence="3" id="KW-0964">Secreted</keyword>
<evidence type="ECO:0000256" key="12">
    <source>
        <dbReference type="SAM" id="SignalP"/>
    </source>
</evidence>
<feature type="domain" description="Protein kinase" evidence="13">
    <location>
        <begin position="376"/>
        <end position="637"/>
    </location>
</feature>
<keyword evidence="9 11" id="KW-0472">Membrane</keyword>
<feature type="signal peptide" evidence="12">
    <location>
        <begin position="1"/>
        <end position="19"/>
    </location>
</feature>
<dbReference type="InterPro" id="IPR000719">
    <property type="entry name" value="Prot_kinase_dom"/>
</dbReference>
<evidence type="ECO:0000256" key="1">
    <source>
        <dbReference type="ARBA" id="ARBA00004191"/>
    </source>
</evidence>
<evidence type="ECO:0000313" key="15">
    <source>
        <dbReference type="Proteomes" id="UP000886885"/>
    </source>
</evidence>
<keyword evidence="8 11" id="KW-1133">Transmembrane helix</keyword>
<dbReference type="GO" id="GO:0005524">
    <property type="term" value="F:ATP binding"/>
    <property type="evidence" value="ECO:0007669"/>
    <property type="project" value="InterPro"/>
</dbReference>
<dbReference type="InterPro" id="IPR046959">
    <property type="entry name" value="PRK1-6/SRF4-like"/>
</dbReference>
<dbReference type="InterPro" id="IPR001245">
    <property type="entry name" value="Ser-Thr/Tyr_kinase_cat_dom"/>
</dbReference>
<dbReference type="Pfam" id="PF07714">
    <property type="entry name" value="PK_Tyr_Ser-Thr"/>
    <property type="match status" value="1"/>
</dbReference>
<keyword evidence="4" id="KW-0433">Leucine-rich repeat</keyword>
<comment type="similarity">
    <text evidence="10">Belongs to the polygalacturonase-inhibiting protein family.</text>
</comment>
<dbReference type="Pfam" id="PF13855">
    <property type="entry name" value="LRR_8"/>
    <property type="match status" value="1"/>
</dbReference>
<comment type="subcellular location">
    <subcellularLocation>
        <location evidence="2">Membrane</location>
    </subcellularLocation>
    <subcellularLocation>
        <location evidence="1">Secreted</location>
        <location evidence="1">Cell wall</location>
    </subcellularLocation>
</comment>
<comment type="caution">
    <text evidence="14">The sequence shown here is derived from an EMBL/GenBank/DDBJ whole genome shotgun (WGS) entry which is preliminary data.</text>
</comment>
<feature type="chain" id="PRO_5036453545" description="Protein kinase domain-containing protein" evidence="12">
    <location>
        <begin position="20"/>
        <end position="672"/>
    </location>
</feature>
<evidence type="ECO:0000256" key="7">
    <source>
        <dbReference type="ARBA" id="ARBA00022737"/>
    </source>
</evidence>
<organism evidence="14 15">
    <name type="scientific">Populus tomentosa</name>
    <name type="common">Chinese white poplar</name>
    <dbReference type="NCBI Taxonomy" id="118781"/>
    <lineage>
        <taxon>Eukaryota</taxon>
        <taxon>Viridiplantae</taxon>
        <taxon>Streptophyta</taxon>
        <taxon>Embryophyta</taxon>
        <taxon>Tracheophyta</taxon>
        <taxon>Spermatophyta</taxon>
        <taxon>Magnoliopsida</taxon>
        <taxon>eudicotyledons</taxon>
        <taxon>Gunneridae</taxon>
        <taxon>Pentapetalae</taxon>
        <taxon>rosids</taxon>
        <taxon>fabids</taxon>
        <taxon>Malpighiales</taxon>
        <taxon>Salicaceae</taxon>
        <taxon>Saliceae</taxon>
        <taxon>Populus</taxon>
    </lineage>
</organism>
<dbReference type="GO" id="GO:0004672">
    <property type="term" value="F:protein kinase activity"/>
    <property type="evidence" value="ECO:0007669"/>
    <property type="project" value="InterPro"/>
</dbReference>
<keyword evidence="3" id="KW-0134">Cell wall</keyword>
<keyword evidence="6 12" id="KW-0732">Signal</keyword>
<keyword evidence="7" id="KW-0677">Repeat</keyword>
<reference evidence="14" key="1">
    <citation type="journal article" date="2020" name="bioRxiv">
        <title>Hybrid origin of Populus tomentosa Carr. identified through genome sequencing and phylogenomic analysis.</title>
        <authorList>
            <person name="An X."/>
            <person name="Gao K."/>
            <person name="Chen Z."/>
            <person name="Li J."/>
            <person name="Yang X."/>
            <person name="Yang X."/>
            <person name="Zhou J."/>
            <person name="Guo T."/>
            <person name="Zhao T."/>
            <person name="Huang S."/>
            <person name="Miao D."/>
            <person name="Khan W.U."/>
            <person name="Rao P."/>
            <person name="Ye M."/>
            <person name="Lei B."/>
            <person name="Liao W."/>
            <person name="Wang J."/>
            <person name="Ji L."/>
            <person name="Li Y."/>
            <person name="Guo B."/>
            <person name="Mustafa N.S."/>
            <person name="Li S."/>
            <person name="Yun Q."/>
            <person name="Keller S.R."/>
            <person name="Mao J."/>
            <person name="Zhang R."/>
            <person name="Strauss S.H."/>
        </authorList>
    </citation>
    <scope>NUCLEOTIDE SEQUENCE</scope>
    <source>
        <strain evidence="14">GM15</strain>
        <tissue evidence="14">Leaf</tissue>
    </source>
</reference>
<sequence>MALAGKLALLLIHMLSVAGNGYSSLQENNYGSDDHEHRQKVDIFTQNLTLMNSQIQMANLFFIHSFMFSLLATFTVTSATATDIACLKSIKDSMIDPNGYLNTTWNFNNNTEGFICRFMGVDCWHPDENRVLNIRLPDLGLKGQFPPGLEKCTSLTGLDLSHNELQGPIPAHIFKRLPYITNIDLSYNNFSGEIPSSIANLSFLCVLELDHNQLIGNIPPQIGLLRRLRKFHVGDNLLSGPVPEFHKADSKSTNVNYENNPGLCGGPLDPCKGHSNEFYSSFRTGFAAGYTVFSVSVIVGFLSCCVPWVHVKKRNKKITIQTMVMLILRKNRKEADNLSSSPSFENIQGGGKEISMLEKKVPRMSYTDLKDATNNFSENNVIGQGKIGMLYKAALPSGYLFAVKKLHSCRILEEQFVLELKTLGSLRHVNLLQLLGFSITSKHWLLVYKYMPNGNLYDWLHPMEGQAKIMEWTVRFKVAIGLARGLSWLHQDCSSTIRVFHLNISSKCILLDQDFEPKLSNFGEAIIVNPTNTSPLNGEFWDAAFAKEDVYGFGVVLLELITGVDSSRMTGSSNSLLNEWISHLLTSSKIYDAIDKSLVGQGFDDEIFQLLKVGCHCVDSIPDRRPTMHQVYKDIRAMRERCGQIDDSEILVQHHDIYPPSSKGKSVEIEMA</sequence>
<evidence type="ECO:0000256" key="6">
    <source>
        <dbReference type="ARBA" id="ARBA00022729"/>
    </source>
</evidence>
<dbReference type="PANTHER" id="PTHR48007:SF86">
    <property type="entry name" value="(WILD MALAYSIAN BANANA) HYPOTHETICAL PROTEIN"/>
    <property type="match status" value="1"/>
</dbReference>